<keyword evidence="5" id="KW-0479">Metal-binding</keyword>
<keyword evidence="6" id="KW-0677">Repeat</keyword>
<evidence type="ECO:0000256" key="11">
    <source>
        <dbReference type="PROSITE-ProRule" id="PRU00175"/>
    </source>
</evidence>
<dbReference type="InterPro" id="IPR031127">
    <property type="entry name" value="E3_UB_ligase_RBR"/>
</dbReference>
<evidence type="ECO:0000259" key="14">
    <source>
        <dbReference type="PROSITE" id="PS51873"/>
    </source>
</evidence>
<dbReference type="Gene3D" id="3.30.40.10">
    <property type="entry name" value="Zinc/RING finger domain, C3HC4 (zinc finger)"/>
    <property type="match status" value="1"/>
</dbReference>
<dbReference type="CDD" id="cd20354">
    <property type="entry name" value="Rcat_RBR_RNF14"/>
    <property type="match status" value="1"/>
</dbReference>
<dbReference type="PROSITE" id="PS51873">
    <property type="entry name" value="TRIAD"/>
    <property type="match status" value="1"/>
</dbReference>
<reference evidence="15" key="2">
    <citation type="submission" date="2025-09" db="UniProtKB">
        <authorList>
            <consortium name="Ensembl"/>
        </authorList>
    </citation>
    <scope>IDENTIFICATION</scope>
</reference>
<evidence type="ECO:0000256" key="10">
    <source>
        <dbReference type="ARBA" id="ARBA00044508"/>
    </source>
</evidence>
<dbReference type="EC" id="2.3.2.31" evidence="3"/>
<dbReference type="InterPro" id="IPR013083">
    <property type="entry name" value="Znf_RING/FYVE/PHD"/>
</dbReference>
<feature type="domain" description="RING-type" evidence="14">
    <location>
        <begin position="74"/>
        <end position="301"/>
    </location>
</feature>
<dbReference type="InterPro" id="IPR001841">
    <property type="entry name" value="Znf_RING"/>
</dbReference>
<evidence type="ECO:0000256" key="4">
    <source>
        <dbReference type="ARBA" id="ARBA00022679"/>
    </source>
</evidence>
<dbReference type="PROSITE" id="PS00518">
    <property type="entry name" value="ZF_RING_1"/>
    <property type="match status" value="1"/>
</dbReference>
<name>A0A3Q3W0Q5_MOLML</name>
<dbReference type="CDD" id="cd16628">
    <property type="entry name" value="RING-HC_RBR_RNF14"/>
    <property type="match status" value="1"/>
</dbReference>
<evidence type="ECO:0000256" key="5">
    <source>
        <dbReference type="ARBA" id="ARBA00022723"/>
    </source>
</evidence>
<sequence length="318" mass="35387">VQFLKEDALRFLDIHTLLELPSNEHSQDSLHAALPGPNNNHHAAHPRKTPQNEDQPVSGLSITPSQTLLSQILIYDVCGVCFMGCFGSDCAQLAECGHIFCRACLAEFCKVQITEGNVQGVTCPQADCTATPTPAQLPYDGLLLENTGMHLLYVVYCPRLTCGLAVIHEKSSKAAVCSVCSFAFCVTCRNTYHAAEDCQGTMDIKQREKATQGSANLPLKHLLETRYGRVFHFTVVEYLSQNWVAVNSKNCPHCFWRIQKISGCNVMTCSKCKLLFCWACLTKLPDNISKHFMGNPCSQQQQLICFNNCIWKWSVSDE</sequence>
<dbReference type="InterPro" id="IPR031128">
    <property type="entry name" value="RNF14_RING-HC_Zfn"/>
</dbReference>
<dbReference type="PANTHER" id="PTHR11685">
    <property type="entry name" value="RBR FAMILY RING FINGER AND IBR DOMAIN-CONTAINING"/>
    <property type="match status" value="1"/>
</dbReference>
<evidence type="ECO:0000313" key="16">
    <source>
        <dbReference type="Proteomes" id="UP000261620"/>
    </source>
</evidence>
<evidence type="ECO:0000256" key="6">
    <source>
        <dbReference type="ARBA" id="ARBA00022737"/>
    </source>
</evidence>
<evidence type="ECO:0000256" key="1">
    <source>
        <dbReference type="ARBA" id="ARBA00001798"/>
    </source>
</evidence>
<feature type="region of interest" description="Disordered" evidence="12">
    <location>
        <begin position="27"/>
        <end position="60"/>
    </location>
</feature>
<comment type="pathway">
    <text evidence="2">Protein modification; protein ubiquitination.</text>
</comment>
<evidence type="ECO:0000256" key="9">
    <source>
        <dbReference type="ARBA" id="ARBA00022833"/>
    </source>
</evidence>
<reference evidence="15" key="1">
    <citation type="submission" date="2025-08" db="UniProtKB">
        <authorList>
            <consortium name="Ensembl"/>
        </authorList>
    </citation>
    <scope>IDENTIFICATION</scope>
</reference>
<dbReference type="InterPro" id="IPR047548">
    <property type="entry name" value="Rcat_RBR_RNF14"/>
</dbReference>
<evidence type="ECO:0000259" key="13">
    <source>
        <dbReference type="PROSITE" id="PS50089"/>
    </source>
</evidence>
<dbReference type="PROSITE" id="PS50089">
    <property type="entry name" value="ZF_RING_2"/>
    <property type="match status" value="1"/>
</dbReference>
<dbReference type="Pfam" id="PF22191">
    <property type="entry name" value="IBR_1"/>
    <property type="match status" value="1"/>
</dbReference>
<proteinExistence type="inferred from homology"/>
<dbReference type="GO" id="GO:0016567">
    <property type="term" value="P:protein ubiquitination"/>
    <property type="evidence" value="ECO:0007669"/>
    <property type="project" value="InterPro"/>
</dbReference>
<keyword evidence="8" id="KW-0833">Ubl conjugation pathway</keyword>
<evidence type="ECO:0000256" key="2">
    <source>
        <dbReference type="ARBA" id="ARBA00004906"/>
    </source>
</evidence>
<feature type="domain" description="RING-type" evidence="13">
    <location>
        <begin position="78"/>
        <end position="124"/>
    </location>
</feature>
<dbReference type="Gene3D" id="2.20.25.20">
    <property type="match status" value="1"/>
</dbReference>
<dbReference type="InterPro" id="IPR002867">
    <property type="entry name" value="IBR_dom"/>
</dbReference>
<dbReference type="InterPro" id="IPR017907">
    <property type="entry name" value="Znf_RING_CS"/>
</dbReference>
<dbReference type="Ensembl" id="ENSMMOT00000001949.1">
    <property type="protein sequence ID" value="ENSMMOP00000001914.1"/>
    <property type="gene ID" value="ENSMMOG00000001611.1"/>
</dbReference>
<evidence type="ECO:0000256" key="12">
    <source>
        <dbReference type="SAM" id="MobiDB-lite"/>
    </source>
</evidence>
<comment type="catalytic activity">
    <reaction evidence="1">
        <text>[E2 ubiquitin-conjugating enzyme]-S-ubiquitinyl-L-cysteine + [acceptor protein]-L-lysine = [E2 ubiquitin-conjugating enzyme]-L-cysteine + [acceptor protein]-N(6)-ubiquitinyl-L-lysine.</text>
        <dbReference type="EC" id="2.3.2.31"/>
    </reaction>
</comment>
<dbReference type="Pfam" id="PF01485">
    <property type="entry name" value="IBR"/>
    <property type="match status" value="1"/>
</dbReference>
<evidence type="ECO:0000313" key="15">
    <source>
        <dbReference type="Ensembl" id="ENSMMOP00000001914.1"/>
    </source>
</evidence>
<dbReference type="CDD" id="cd20341">
    <property type="entry name" value="BRcat_RBR_RNF14"/>
    <property type="match status" value="1"/>
</dbReference>
<dbReference type="SUPFAM" id="SSF57850">
    <property type="entry name" value="RING/U-box"/>
    <property type="match status" value="3"/>
</dbReference>
<evidence type="ECO:0000256" key="7">
    <source>
        <dbReference type="ARBA" id="ARBA00022771"/>
    </source>
</evidence>
<accession>A0A3Q3W0Q5</accession>
<keyword evidence="16" id="KW-1185">Reference proteome</keyword>
<comment type="similarity">
    <text evidence="10">Belongs to the RBR family. RNF14 subfamily.</text>
</comment>
<dbReference type="AlphaFoldDB" id="A0A3Q3W0Q5"/>
<dbReference type="Gene3D" id="1.20.120.1750">
    <property type="match status" value="1"/>
</dbReference>
<dbReference type="Proteomes" id="UP000261620">
    <property type="component" value="Unplaced"/>
</dbReference>
<keyword evidence="9" id="KW-0862">Zinc</keyword>
<dbReference type="InterPro" id="IPR044066">
    <property type="entry name" value="TRIAD_supradom"/>
</dbReference>
<dbReference type="GO" id="GO:0061630">
    <property type="term" value="F:ubiquitin protein ligase activity"/>
    <property type="evidence" value="ECO:0007669"/>
    <property type="project" value="UniProtKB-EC"/>
</dbReference>
<dbReference type="SMART" id="SM00647">
    <property type="entry name" value="IBR"/>
    <property type="match status" value="2"/>
</dbReference>
<dbReference type="GO" id="GO:0008270">
    <property type="term" value="F:zinc ion binding"/>
    <property type="evidence" value="ECO:0007669"/>
    <property type="project" value="UniProtKB-KW"/>
</dbReference>
<evidence type="ECO:0000256" key="8">
    <source>
        <dbReference type="ARBA" id="ARBA00022786"/>
    </source>
</evidence>
<protein>
    <recommendedName>
        <fullName evidence="3">RBR-type E3 ubiquitin transferase</fullName>
        <ecNumber evidence="3">2.3.2.31</ecNumber>
    </recommendedName>
</protein>
<evidence type="ECO:0000256" key="3">
    <source>
        <dbReference type="ARBA" id="ARBA00012251"/>
    </source>
</evidence>
<keyword evidence="4" id="KW-0808">Transferase</keyword>
<keyword evidence="7 11" id="KW-0863">Zinc-finger</keyword>
<organism evidence="15 16">
    <name type="scientific">Mola mola</name>
    <name type="common">Ocean sunfish</name>
    <name type="synonym">Tetraodon mola</name>
    <dbReference type="NCBI Taxonomy" id="94237"/>
    <lineage>
        <taxon>Eukaryota</taxon>
        <taxon>Metazoa</taxon>
        <taxon>Chordata</taxon>
        <taxon>Craniata</taxon>
        <taxon>Vertebrata</taxon>
        <taxon>Euteleostomi</taxon>
        <taxon>Actinopterygii</taxon>
        <taxon>Neopterygii</taxon>
        <taxon>Teleostei</taxon>
        <taxon>Neoteleostei</taxon>
        <taxon>Acanthomorphata</taxon>
        <taxon>Eupercaria</taxon>
        <taxon>Tetraodontiformes</taxon>
        <taxon>Molidae</taxon>
        <taxon>Mola</taxon>
    </lineage>
</organism>